<evidence type="ECO:0000256" key="2">
    <source>
        <dbReference type="ARBA" id="ARBA00008485"/>
    </source>
</evidence>
<keyword evidence="6" id="KW-1185">Reference proteome</keyword>
<keyword evidence="4" id="KW-0539">Nucleus</keyword>
<keyword evidence="3" id="KW-0597">Phosphoprotein</keyword>
<evidence type="ECO:0000313" key="6">
    <source>
        <dbReference type="Proteomes" id="UP001200034"/>
    </source>
</evidence>
<comment type="caution">
    <text evidence="5">The sequence shown here is derived from an EMBL/GenBank/DDBJ whole genome shotgun (WGS) entry which is preliminary data.</text>
</comment>
<comment type="similarity">
    <text evidence="2">Belongs to the CDK2AP family.</text>
</comment>
<evidence type="ECO:0000256" key="1">
    <source>
        <dbReference type="ARBA" id="ARBA00004123"/>
    </source>
</evidence>
<proteinExistence type="inferred from homology"/>
<name>A0AAD4PPB9_9MUSC</name>
<dbReference type="InterPro" id="IPR017266">
    <property type="entry name" value="DOC_1/2"/>
</dbReference>
<gene>
    <name evidence="5" type="ORF">KR093_007820</name>
</gene>
<dbReference type="Pfam" id="PF09806">
    <property type="entry name" value="CDK2AP"/>
    <property type="match status" value="1"/>
</dbReference>
<dbReference type="EMBL" id="JAJJHW010001127">
    <property type="protein sequence ID" value="KAH8377911.1"/>
    <property type="molecule type" value="Genomic_DNA"/>
</dbReference>
<protein>
    <submittedName>
        <fullName evidence="5">Uncharacterized protein</fullName>
    </submittedName>
</protein>
<comment type="subcellular location">
    <subcellularLocation>
        <location evidence="1">Nucleus</location>
    </subcellularLocation>
</comment>
<dbReference type="PANTHER" id="PTHR22607:SF3">
    <property type="entry name" value="CDK2-ASSOCIATED PROTEIN 1, ISOFORM B"/>
    <property type="match status" value="1"/>
</dbReference>
<evidence type="ECO:0000256" key="4">
    <source>
        <dbReference type="ARBA" id="ARBA00023242"/>
    </source>
</evidence>
<evidence type="ECO:0000256" key="3">
    <source>
        <dbReference type="ARBA" id="ARBA00022553"/>
    </source>
</evidence>
<reference evidence="5" key="1">
    <citation type="journal article" date="2021" name="Mol. Ecol. Resour.">
        <title>Phylogenomic analyses of the genus Drosophila reveals genomic signals of climate adaptation.</title>
        <authorList>
            <person name="Li F."/>
            <person name="Rane R.V."/>
            <person name="Luria V."/>
            <person name="Xiong Z."/>
            <person name="Chen J."/>
            <person name="Li Z."/>
            <person name="Catullo R.A."/>
            <person name="Griffin P.C."/>
            <person name="Schiffer M."/>
            <person name="Pearce S."/>
            <person name="Lee S.F."/>
            <person name="McElroy K."/>
            <person name="Stocker A."/>
            <person name="Shirriffs J."/>
            <person name="Cockerell F."/>
            <person name="Coppin C."/>
            <person name="Sgro C.M."/>
            <person name="Karger A."/>
            <person name="Cain J.W."/>
            <person name="Weber J.A."/>
            <person name="Santpere G."/>
            <person name="Kirschner M.W."/>
            <person name="Hoffmann A.A."/>
            <person name="Oakeshott J.G."/>
            <person name="Zhang G."/>
        </authorList>
    </citation>
    <scope>NUCLEOTIDE SEQUENCE</scope>
    <source>
        <strain evidence="5">BGI-SZ-2011g</strain>
    </source>
</reference>
<dbReference type="Proteomes" id="UP001200034">
    <property type="component" value="Unassembled WGS sequence"/>
</dbReference>
<evidence type="ECO:0000313" key="5">
    <source>
        <dbReference type="EMBL" id="KAH8377911.1"/>
    </source>
</evidence>
<dbReference type="AlphaFoldDB" id="A0AAD4PPB9"/>
<organism evidence="5 6">
    <name type="scientific">Drosophila rubida</name>
    <dbReference type="NCBI Taxonomy" id="30044"/>
    <lineage>
        <taxon>Eukaryota</taxon>
        <taxon>Metazoa</taxon>
        <taxon>Ecdysozoa</taxon>
        <taxon>Arthropoda</taxon>
        <taxon>Hexapoda</taxon>
        <taxon>Insecta</taxon>
        <taxon>Pterygota</taxon>
        <taxon>Neoptera</taxon>
        <taxon>Endopterygota</taxon>
        <taxon>Diptera</taxon>
        <taxon>Brachycera</taxon>
        <taxon>Muscomorpha</taxon>
        <taxon>Ephydroidea</taxon>
        <taxon>Drosophilidae</taxon>
        <taxon>Drosophila</taxon>
    </lineage>
</organism>
<dbReference type="PANTHER" id="PTHR22607">
    <property type="entry name" value="DELETED IN ORAL CANCER 1/CDK2-ASSOCIATED PROTEIN 1"/>
    <property type="match status" value="1"/>
</dbReference>
<accession>A0AAD4PPB9</accession>
<dbReference type="GO" id="GO:0005737">
    <property type="term" value="C:cytoplasm"/>
    <property type="evidence" value="ECO:0007669"/>
    <property type="project" value="TreeGrafter"/>
</dbReference>
<dbReference type="Gene3D" id="6.10.140.1300">
    <property type="match status" value="1"/>
</dbReference>
<sequence length="206" mass="22619">MDFIDLDSFRSRYSDITVTAVPSAPKSSKQSPREAQNAIEHKTVEAIRLAAPTPHVEIIPIGAVTAAPPTSQQYSRCKQMPQQPIQQQQMPKVTVDATAYANEYKQVLAKLEYTKFVQAQLQMMSLSNGAGGGNAAGKPKDSSQAANIVDVYGNLLRTISEMQSNLGPTTIGLRAPKERLLRDIAQARVLVRECILMLMRDQQPPQ</sequence>
<dbReference type="GO" id="GO:0005634">
    <property type="term" value="C:nucleus"/>
    <property type="evidence" value="ECO:0007669"/>
    <property type="project" value="UniProtKB-SubCell"/>
</dbReference>